<dbReference type="EMBL" id="JBBPBN010000183">
    <property type="protein sequence ID" value="KAK8973582.1"/>
    <property type="molecule type" value="Genomic_DNA"/>
</dbReference>
<comment type="caution">
    <text evidence="1">The sequence shown here is derived from an EMBL/GenBank/DDBJ whole genome shotgun (WGS) entry which is preliminary data.</text>
</comment>
<sequence>MERGRSFSKPRNFISRLSSYGGGSLRSSSPNKLVRRGETCSVPSYILLASKELLLVVFFSFGDSLRSWSPNKLVKREPWSFL</sequence>
<accession>A0ABR2NBU2</accession>
<keyword evidence="2" id="KW-1185">Reference proteome</keyword>
<dbReference type="Proteomes" id="UP001396334">
    <property type="component" value="Unassembled WGS sequence"/>
</dbReference>
<gene>
    <name evidence="1" type="ORF">V6N11_030772</name>
</gene>
<reference evidence="1 2" key="1">
    <citation type="journal article" date="2024" name="G3 (Bethesda)">
        <title>Genome assembly of Hibiscus sabdariffa L. provides insights into metabolisms of medicinal natural products.</title>
        <authorList>
            <person name="Kim T."/>
        </authorList>
    </citation>
    <scope>NUCLEOTIDE SEQUENCE [LARGE SCALE GENOMIC DNA]</scope>
    <source>
        <strain evidence="1">TK-2024</strain>
        <tissue evidence="1">Old leaves</tissue>
    </source>
</reference>
<proteinExistence type="predicted"/>
<organism evidence="1 2">
    <name type="scientific">Hibiscus sabdariffa</name>
    <name type="common">roselle</name>
    <dbReference type="NCBI Taxonomy" id="183260"/>
    <lineage>
        <taxon>Eukaryota</taxon>
        <taxon>Viridiplantae</taxon>
        <taxon>Streptophyta</taxon>
        <taxon>Embryophyta</taxon>
        <taxon>Tracheophyta</taxon>
        <taxon>Spermatophyta</taxon>
        <taxon>Magnoliopsida</taxon>
        <taxon>eudicotyledons</taxon>
        <taxon>Gunneridae</taxon>
        <taxon>Pentapetalae</taxon>
        <taxon>rosids</taxon>
        <taxon>malvids</taxon>
        <taxon>Malvales</taxon>
        <taxon>Malvaceae</taxon>
        <taxon>Malvoideae</taxon>
        <taxon>Hibiscus</taxon>
    </lineage>
</organism>
<protein>
    <submittedName>
        <fullName evidence="1">Uncharacterized protein</fullName>
    </submittedName>
</protein>
<evidence type="ECO:0000313" key="2">
    <source>
        <dbReference type="Proteomes" id="UP001396334"/>
    </source>
</evidence>
<evidence type="ECO:0000313" key="1">
    <source>
        <dbReference type="EMBL" id="KAK8973582.1"/>
    </source>
</evidence>
<name>A0ABR2NBU2_9ROSI</name>